<name>A0ABY6MM48_9BURK</name>
<dbReference type="SUPFAM" id="SSF160272">
    <property type="entry name" value="Shew3726-like"/>
    <property type="match status" value="1"/>
</dbReference>
<dbReference type="InterPro" id="IPR036692">
    <property type="entry name" value="Shew3726-like_sf"/>
</dbReference>
<organism evidence="1 2">
    <name type="scientific">Caldimonas aquatica</name>
    <dbReference type="NCBI Taxonomy" id="376175"/>
    <lineage>
        <taxon>Bacteria</taxon>
        <taxon>Pseudomonadati</taxon>
        <taxon>Pseudomonadota</taxon>
        <taxon>Betaproteobacteria</taxon>
        <taxon>Burkholderiales</taxon>
        <taxon>Sphaerotilaceae</taxon>
        <taxon>Caldimonas</taxon>
    </lineage>
</organism>
<dbReference type="Pfam" id="PF07369">
    <property type="entry name" value="DUF1488"/>
    <property type="match status" value="1"/>
</dbReference>
<sequence>METATIETSVLDTPVLRFDTARSFVQEVDAVLFFARLGERTLRCYMTRAALVAYFGAEEDGGPQSCLAAFDRWVGCIHRIARRCIGQRGFPLQPVVITVDDVFRAIVAKACLR</sequence>
<accession>A0ABY6MM48</accession>
<dbReference type="EMBL" id="CP110257">
    <property type="protein sequence ID" value="UZD53591.1"/>
    <property type="molecule type" value="Genomic_DNA"/>
</dbReference>
<evidence type="ECO:0000313" key="2">
    <source>
        <dbReference type="Proteomes" id="UP001163266"/>
    </source>
</evidence>
<keyword evidence="2" id="KW-1185">Reference proteome</keyword>
<gene>
    <name evidence="1" type="ORF">OMP39_07685</name>
</gene>
<proteinExistence type="predicted"/>
<dbReference type="Proteomes" id="UP001163266">
    <property type="component" value="Chromosome"/>
</dbReference>
<dbReference type="InterPro" id="IPR009962">
    <property type="entry name" value="DUF1488"/>
</dbReference>
<dbReference type="RefSeq" id="WP_264891174.1">
    <property type="nucleotide sequence ID" value="NZ_CP110257.1"/>
</dbReference>
<protein>
    <submittedName>
        <fullName evidence="1">DUF1488 domain-containing protein</fullName>
    </submittedName>
</protein>
<evidence type="ECO:0000313" key="1">
    <source>
        <dbReference type="EMBL" id="UZD53591.1"/>
    </source>
</evidence>
<reference evidence="1" key="1">
    <citation type="submission" date="2022-10" db="EMBL/GenBank/DDBJ databases">
        <title>Complete genome sequence of Schlegelella aquatica LMG 23380.</title>
        <authorList>
            <person name="Musilova J."/>
            <person name="Kourilova X."/>
            <person name="Bezdicek M."/>
            <person name="Hermankova K."/>
            <person name="Obruca S."/>
            <person name="Sedlar K."/>
        </authorList>
    </citation>
    <scope>NUCLEOTIDE SEQUENCE</scope>
    <source>
        <strain evidence="1">LMG 23380</strain>
    </source>
</reference>